<name>A0A0A0KFV0_CUCSA</name>
<dbReference type="EMBL" id="CM002927">
    <property type="protein sequence ID" value="KGN46621.1"/>
    <property type="molecule type" value="Genomic_DNA"/>
</dbReference>
<dbReference type="Proteomes" id="UP000029981">
    <property type="component" value="Chromosome 6"/>
</dbReference>
<keyword evidence="3" id="KW-1185">Reference proteome</keyword>
<evidence type="ECO:0000256" key="1">
    <source>
        <dbReference type="SAM" id="MobiDB-lite"/>
    </source>
</evidence>
<feature type="compositionally biased region" description="Basic and acidic residues" evidence="1">
    <location>
        <begin position="25"/>
        <end position="41"/>
    </location>
</feature>
<accession>A0A0A0KFV0</accession>
<dbReference type="Gramene" id="KGN46621">
    <property type="protein sequence ID" value="KGN46621"/>
    <property type="gene ID" value="Csa_6G113580"/>
</dbReference>
<reference evidence="2 3" key="3">
    <citation type="journal article" date="2010" name="BMC Genomics">
        <title>Transcriptome sequencing and comparative analysis of cucumber flowers with different sex types.</title>
        <authorList>
            <person name="Guo S."/>
            <person name="Zheng Y."/>
            <person name="Joung J.G."/>
            <person name="Liu S."/>
            <person name="Zhang Z."/>
            <person name="Crasta O.R."/>
            <person name="Sobral B.W."/>
            <person name="Xu Y."/>
            <person name="Huang S."/>
            <person name="Fei Z."/>
        </authorList>
    </citation>
    <scope>NUCLEOTIDE SEQUENCE [LARGE SCALE GENOMIC DNA]</scope>
    <source>
        <strain evidence="3">cv. 9930</strain>
    </source>
</reference>
<sequence>MACKAYIEQEGCVVFHSMKMNSSQPEKENLYEQDLGNEKPQLRKRRRETSSQNPSTIDLSVHYNVASKPKKETPTSSFEKSKDEYELIKSPVLPFSILGHTKTSFHFFSTLSHSFPFSENTFIYIKCKLAKPTIEENNVVI</sequence>
<proteinExistence type="predicted"/>
<evidence type="ECO:0000313" key="2">
    <source>
        <dbReference type="EMBL" id="KGN46621.1"/>
    </source>
</evidence>
<evidence type="ECO:0000313" key="3">
    <source>
        <dbReference type="Proteomes" id="UP000029981"/>
    </source>
</evidence>
<gene>
    <name evidence="2" type="ORF">Csa_6G113580</name>
</gene>
<organism evidence="2 3">
    <name type="scientific">Cucumis sativus</name>
    <name type="common">Cucumber</name>
    <dbReference type="NCBI Taxonomy" id="3659"/>
    <lineage>
        <taxon>Eukaryota</taxon>
        <taxon>Viridiplantae</taxon>
        <taxon>Streptophyta</taxon>
        <taxon>Embryophyta</taxon>
        <taxon>Tracheophyta</taxon>
        <taxon>Spermatophyta</taxon>
        <taxon>Magnoliopsida</taxon>
        <taxon>eudicotyledons</taxon>
        <taxon>Gunneridae</taxon>
        <taxon>Pentapetalae</taxon>
        <taxon>rosids</taxon>
        <taxon>fabids</taxon>
        <taxon>Cucurbitales</taxon>
        <taxon>Cucurbitaceae</taxon>
        <taxon>Benincaseae</taxon>
        <taxon>Cucumis</taxon>
    </lineage>
</organism>
<feature type="region of interest" description="Disordered" evidence="1">
    <location>
        <begin position="23"/>
        <end position="58"/>
    </location>
</feature>
<dbReference type="AlphaFoldDB" id="A0A0A0KFV0"/>
<protein>
    <submittedName>
        <fullName evidence="2">Uncharacterized protein</fullName>
    </submittedName>
</protein>
<reference evidence="2 3" key="2">
    <citation type="journal article" date="2009" name="PLoS ONE">
        <title>An integrated genetic and cytogenetic map of the cucumber genome.</title>
        <authorList>
            <person name="Ren Y."/>
            <person name="Zhang Z."/>
            <person name="Liu J."/>
            <person name="Staub J.E."/>
            <person name="Han Y."/>
            <person name="Cheng Z."/>
            <person name="Li X."/>
            <person name="Lu J."/>
            <person name="Miao H."/>
            <person name="Kang H."/>
            <person name="Xie B."/>
            <person name="Gu X."/>
            <person name="Wang X."/>
            <person name="Du Y."/>
            <person name="Jin W."/>
            <person name="Huang S."/>
        </authorList>
    </citation>
    <scope>NUCLEOTIDE SEQUENCE [LARGE SCALE GENOMIC DNA]</scope>
    <source>
        <strain evidence="3">cv. 9930</strain>
    </source>
</reference>
<reference evidence="2 3" key="4">
    <citation type="journal article" date="2011" name="BMC Genomics">
        <title>RNA-Seq improves annotation of protein-coding genes in the cucumber genome.</title>
        <authorList>
            <person name="Li Z."/>
            <person name="Zhang Z."/>
            <person name="Yan P."/>
            <person name="Huang S."/>
            <person name="Fei Z."/>
            <person name="Lin K."/>
        </authorList>
    </citation>
    <scope>NUCLEOTIDE SEQUENCE [LARGE SCALE GENOMIC DNA]</scope>
    <source>
        <strain evidence="3">cv. 9930</strain>
    </source>
</reference>
<reference evidence="2 3" key="1">
    <citation type="journal article" date="2009" name="Nat. Genet.">
        <title>The genome of the cucumber, Cucumis sativus L.</title>
        <authorList>
            <person name="Huang S."/>
            <person name="Li R."/>
            <person name="Zhang Z."/>
            <person name="Li L."/>
            <person name="Gu X."/>
            <person name="Fan W."/>
            <person name="Lucas W.J."/>
            <person name="Wang X."/>
            <person name="Xie B."/>
            <person name="Ni P."/>
            <person name="Ren Y."/>
            <person name="Zhu H."/>
            <person name="Li J."/>
            <person name="Lin K."/>
            <person name="Jin W."/>
            <person name="Fei Z."/>
            <person name="Li G."/>
            <person name="Staub J."/>
            <person name="Kilian A."/>
            <person name="van der Vossen E.A."/>
            <person name="Wu Y."/>
            <person name="Guo J."/>
            <person name="He J."/>
            <person name="Jia Z."/>
            <person name="Ren Y."/>
            <person name="Tian G."/>
            <person name="Lu Y."/>
            <person name="Ruan J."/>
            <person name="Qian W."/>
            <person name="Wang M."/>
            <person name="Huang Q."/>
            <person name="Li B."/>
            <person name="Xuan Z."/>
            <person name="Cao J."/>
            <person name="Asan"/>
            <person name="Wu Z."/>
            <person name="Zhang J."/>
            <person name="Cai Q."/>
            <person name="Bai Y."/>
            <person name="Zhao B."/>
            <person name="Han Y."/>
            <person name="Li Y."/>
            <person name="Li X."/>
            <person name="Wang S."/>
            <person name="Shi Q."/>
            <person name="Liu S."/>
            <person name="Cho W.K."/>
            <person name="Kim J.Y."/>
            <person name="Xu Y."/>
            <person name="Heller-Uszynska K."/>
            <person name="Miao H."/>
            <person name="Cheng Z."/>
            <person name="Zhang S."/>
            <person name="Wu J."/>
            <person name="Yang Y."/>
            <person name="Kang H."/>
            <person name="Li M."/>
            <person name="Liang H."/>
            <person name="Ren X."/>
            <person name="Shi Z."/>
            <person name="Wen M."/>
            <person name="Jian M."/>
            <person name="Yang H."/>
            <person name="Zhang G."/>
            <person name="Yang Z."/>
            <person name="Chen R."/>
            <person name="Liu S."/>
            <person name="Li J."/>
            <person name="Ma L."/>
            <person name="Liu H."/>
            <person name="Zhou Y."/>
            <person name="Zhao J."/>
            <person name="Fang X."/>
            <person name="Li G."/>
            <person name="Fang L."/>
            <person name="Li Y."/>
            <person name="Liu D."/>
            <person name="Zheng H."/>
            <person name="Zhang Y."/>
            <person name="Qin N."/>
            <person name="Li Z."/>
            <person name="Yang G."/>
            <person name="Yang S."/>
            <person name="Bolund L."/>
            <person name="Kristiansen K."/>
            <person name="Zheng H."/>
            <person name="Li S."/>
            <person name="Zhang X."/>
            <person name="Yang H."/>
            <person name="Wang J."/>
            <person name="Sun R."/>
            <person name="Zhang B."/>
            <person name="Jiang S."/>
            <person name="Wang J."/>
            <person name="Du Y."/>
            <person name="Li S."/>
        </authorList>
    </citation>
    <scope>NUCLEOTIDE SEQUENCE [LARGE SCALE GENOMIC DNA]</scope>
    <source>
        <strain evidence="3">cv. 9930</strain>
    </source>
</reference>